<evidence type="ECO:0000313" key="15">
    <source>
        <dbReference type="EMBL" id="KAF5745784.1"/>
    </source>
</evidence>
<evidence type="ECO:0000256" key="1">
    <source>
        <dbReference type="ARBA" id="ARBA00004127"/>
    </source>
</evidence>
<keyword evidence="7" id="KW-0029">Amino-acid transport</keyword>
<evidence type="ECO:0000256" key="6">
    <source>
        <dbReference type="ARBA" id="ARBA00022847"/>
    </source>
</evidence>
<sequence>MFVIIGGERPCTVLPVDVFAWVHLQHKPLAGAESFLVFICMAILLAQGPNLNSIAGFSFVGAITALSIAEGRPSDVSHGPRKKPDSDIEGHSNVLIAIGIIVLAFRGHNLALEIQATLPSSPEKASKKTMCKGVTVSYALSLVPMSLGYSRILGLWKQGTHRLHAKRRAFDSICAVPWPHDFKVCKRTYIHDDHHKQSVFISNLRDAGFRQLGVQVREHQEEVVSMEKNAGEKKGLMEKIKEKLPGRHNKAEDGAAAADVHSSDEEAKDKHGFLEKIKEKLPGSHKNEGEEKKH</sequence>
<evidence type="ECO:0000256" key="10">
    <source>
        <dbReference type="ARBA" id="ARBA00023294"/>
    </source>
</evidence>
<keyword evidence="16" id="KW-1185">Reference proteome</keyword>
<dbReference type="GO" id="GO:0009414">
    <property type="term" value="P:response to water deprivation"/>
    <property type="evidence" value="ECO:0007669"/>
    <property type="project" value="UniProtKB-ARBA"/>
</dbReference>
<comment type="subcellular location">
    <subcellularLocation>
        <location evidence="1">Endomembrane system</location>
        <topology evidence="1">Multi-pass membrane protein</topology>
    </subcellularLocation>
</comment>
<evidence type="ECO:0000256" key="3">
    <source>
        <dbReference type="ARBA" id="ARBA00008403"/>
    </source>
</evidence>
<dbReference type="GO" id="GO:0009409">
    <property type="term" value="P:response to cold"/>
    <property type="evidence" value="ECO:0007669"/>
    <property type="project" value="UniProtKB-ARBA"/>
</dbReference>
<evidence type="ECO:0000259" key="14">
    <source>
        <dbReference type="Pfam" id="PF01490"/>
    </source>
</evidence>
<dbReference type="GO" id="GO:0012505">
    <property type="term" value="C:endomembrane system"/>
    <property type="evidence" value="ECO:0007669"/>
    <property type="project" value="UniProtKB-SubCell"/>
</dbReference>
<gene>
    <name evidence="15" type="ORF">HS088_TW07G01378</name>
</gene>
<keyword evidence="10" id="KW-0927">Auxin signaling pathway</keyword>
<dbReference type="Proteomes" id="UP000593562">
    <property type="component" value="Unassembled WGS sequence"/>
</dbReference>
<keyword evidence="4" id="KW-0813">Transport</keyword>
<dbReference type="AlphaFoldDB" id="A0A7J7DHS3"/>
<feature type="compositionally biased region" description="Basic and acidic residues" evidence="13">
    <location>
        <begin position="234"/>
        <end position="253"/>
    </location>
</feature>
<comment type="caution">
    <text evidence="15">The sequence shown here is derived from an EMBL/GenBank/DDBJ whole genome shotgun (WGS) entry which is preliminary data.</text>
</comment>
<dbReference type="PROSITE" id="PS00823">
    <property type="entry name" value="DEHYDRIN_2"/>
    <property type="match status" value="1"/>
</dbReference>
<keyword evidence="5" id="KW-0812">Transmembrane</keyword>
<evidence type="ECO:0000256" key="4">
    <source>
        <dbReference type="ARBA" id="ARBA00022448"/>
    </source>
</evidence>
<comment type="similarity">
    <text evidence="3 12">Belongs to the plant dehydrin family.</text>
</comment>
<accession>A0A7J7DHS3</accession>
<feature type="compositionally biased region" description="Basic and acidic residues" evidence="13">
    <location>
        <begin position="261"/>
        <end position="294"/>
    </location>
</feature>
<evidence type="ECO:0000256" key="2">
    <source>
        <dbReference type="ARBA" id="ARBA00005590"/>
    </source>
</evidence>
<dbReference type="InterPro" id="IPR013057">
    <property type="entry name" value="AA_transpt_TM"/>
</dbReference>
<reference evidence="15 16" key="1">
    <citation type="journal article" date="2020" name="Nat. Commun.">
        <title>Genome of Tripterygium wilfordii and identification of cytochrome P450 involved in triptolide biosynthesis.</title>
        <authorList>
            <person name="Tu L."/>
            <person name="Su P."/>
            <person name="Zhang Z."/>
            <person name="Gao L."/>
            <person name="Wang J."/>
            <person name="Hu T."/>
            <person name="Zhou J."/>
            <person name="Zhang Y."/>
            <person name="Zhao Y."/>
            <person name="Liu Y."/>
            <person name="Song Y."/>
            <person name="Tong Y."/>
            <person name="Lu Y."/>
            <person name="Yang J."/>
            <person name="Xu C."/>
            <person name="Jia M."/>
            <person name="Peters R.J."/>
            <person name="Huang L."/>
            <person name="Gao W."/>
        </authorList>
    </citation>
    <scope>NUCLEOTIDE SEQUENCE [LARGE SCALE GENOMIC DNA]</scope>
    <source>
        <strain evidence="16">cv. XIE 37</strain>
        <tissue evidence="15">Leaf</tissue>
    </source>
</reference>
<evidence type="ECO:0000256" key="5">
    <source>
        <dbReference type="ARBA" id="ARBA00022692"/>
    </source>
</evidence>
<name>A0A7J7DHS3_TRIWF</name>
<proteinExistence type="inferred from homology"/>
<evidence type="ECO:0000256" key="9">
    <source>
        <dbReference type="ARBA" id="ARBA00023136"/>
    </source>
</evidence>
<dbReference type="GO" id="GO:0006865">
    <property type="term" value="P:amino acid transport"/>
    <property type="evidence" value="ECO:0007669"/>
    <property type="project" value="UniProtKB-KW"/>
</dbReference>
<keyword evidence="9" id="KW-0472">Membrane</keyword>
<dbReference type="GO" id="GO:0015293">
    <property type="term" value="F:symporter activity"/>
    <property type="evidence" value="ECO:0007669"/>
    <property type="project" value="UniProtKB-KW"/>
</dbReference>
<dbReference type="EMBL" id="JAAARO010000007">
    <property type="protein sequence ID" value="KAF5745784.1"/>
    <property type="molecule type" value="Genomic_DNA"/>
</dbReference>
<comment type="similarity">
    <text evidence="2">Belongs to the amino acid/polyamine transporter 2 family. Amino acid/auxin permease (AAAP) (TC 2.A.18.1) subfamily.</text>
</comment>
<comment type="function">
    <text evidence="11">Carrier protein involved in proton-driven auxin influx. Mediates the formation of auxin gradient from developing leaves (site of auxin biosynthesis) to tips by contributing to the loading of auxin in vascular tissues and facilitating acropetal (base to tip) auxin transport within inner tissues of the root apex, and basipetal (tip to base) auxin transport within outer tissues of the root apex. May be involved in lateral roots and nodules formation.</text>
</comment>
<organism evidence="15 16">
    <name type="scientific">Tripterygium wilfordii</name>
    <name type="common">Thunder God vine</name>
    <dbReference type="NCBI Taxonomy" id="458696"/>
    <lineage>
        <taxon>Eukaryota</taxon>
        <taxon>Viridiplantae</taxon>
        <taxon>Streptophyta</taxon>
        <taxon>Embryophyta</taxon>
        <taxon>Tracheophyta</taxon>
        <taxon>Spermatophyta</taxon>
        <taxon>Magnoliopsida</taxon>
        <taxon>eudicotyledons</taxon>
        <taxon>Gunneridae</taxon>
        <taxon>Pentapetalae</taxon>
        <taxon>rosids</taxon>
        <taxon>fabids</taxon>
        <taxon>Celastrales</taxon>
        <taxon>Celastraceae</taxon>
        <taxon>Tripterygium</taxon>
    </lineage>
</organism>
<dbReference type="Pfam" id="PF00257">
    <property type="entry name" value="Dehydrin"/>
    <property type="match status" value="1"/>
</dbReference>
<evidence type="ECO:0000313" key="16">
    <source>
        <dbReference type="Proteomes" id="UP000593562"/>
    </source>
</evidence>
<dbReference type="Pfam" id="PF01490">
    <property type="entry name" value="Aa_trans"/>
    <property type="match status" value="1"/>
</dbReference>
<dbReference type="InterPro" id="IPR030513">
    <property type="entry name" value="Dehydrin_CS"/>
</dbReference>
<evidence type="ECO:0000256" key="7">
    <source>
        <dbReference type="ARBA" id="ARBA00022970"/>
    </source>
</evidence>
<feature type="domain" description="Amino acid transporter transmembrane" evidence="14">
    <location>
        <begin position="29"/>
        <end position="145"/>
    </location>
</feature>
<keyword evidence="8" id="KW-1133">Transmembrane helix</keyword>
<keyword evidence="6" id="KW-0769">Symport</keyword>
<evidence type="ECO:0000256" key="8">
    <source>
        <dbReference type="ARBA" id="ARBA00022989"/>
    </source>
</evidence>
<dbReference type="GO" id="GO:0009734">
    <property type="term" value="P:auxin-activated signaling pathway"/>
    <property type="evidence" value="ECO:0007669"/>
    <property type="project" value="UniProtKB-KW"/>
</dbReference>
<dbReference type="InterPro" id="IPR000167">
    <property type="entry name" value="Dehydrin"/>
</dbReference>
<evidence type="ECO:0000256" key="12">
    <source>
        <dbReference type="RuleBase" id="RU003995"/>
    </source>
</evidence>
<dbReference type="InParanoid" id="A0A7J7DHS3"/>
<dbReference type="PANTHER" id="PTHR48017">
    <property type="entry name" value="OS05G0424000 PROTEIN-RELATED"/>
    <property type="match status" value="1"/>
</dbReference>
<evidence type="ECO:0000256" key="13">
    <source>
        <dbReference type="SAM" id="MobiDB-lite"/>
    </source>
</evidence>
<feature type="region of interest" description="Disordered" evidence="13">
    <location>
        <begin position="234"/>
        <end position="294"/>
    </location>
</feature>
<evidence type="ECO:0000256" key="11">
    <source>
        <dbReference type="ARBA" id="ARBA00045588"/>
    </source>
</evidence>
<protein>
    <recommendedName>
        <fullName evidence="14">Amino acid transporter transmembrane domain-containing protein</fullName>
    </recommendedName>
</protein>